<evidence type="ECO:0000313" key="1">
    <source>
        <dbReference type="EMBL" id="KAG0468279.1"/>
    </source>
</evidence>
<proteinExistence type="predicted"/>
<dbReference type="PANTHER" id="PTHR26312">
    <property type="entry name" value="TETRATRICOPEPTIDE REPEAT PROTEIN 5"/>
    <property type="match status" value="1"/>
</dbReference>
<dbReference type="OrthoDB" id="1924189at2759"/>
<dbReference type="EMBL" id="JADCNM010000009">
    <property type="protein sequence ID" value="KAG0468279.1"/>
    <property type="molecule type" value="Genomic_DNA"/>
</dbReference>
<gene>
    <name evidence="1" type="ORF">HPP92_017607</name>
</gene>
<comment type="caution">
    <text evidence="1">The sequence shown here is derived from an EMBL/GenBank/DDBJ whole genome shotgun (WGS) entry which is preliminary data.</text>
</comment>
<protein>
    <submittedName>
        <fullName evidence="1">Uncharacterized protein</fullName>
    </submittedName>
</protein>
<dbReference type="InterPro" id="IPR011990">
    <property type="entry name" value="TPR-like_helical_dom_sf"/>
</dbReference>
<dbReference type="AlphaFoldDB" id="A0A835UM33"/>
<dbReference type="SUPFAM" id="SSF48452">
    <property type="entry name" value="TPR-like"/>
    <property type="match status" value="1"/>
</dbReference>
<dbReference type="PANTHER" id="PTHR26312:SF132">
    <property type="entry name" value="OS01G0855200 PROTEIN"/>
    <property type="match status" value="1"/>
</dbReference>
<name>A0A835UM33_VANPL</name>
<sequence>MAVEVAGTLFHLSHPSFYRCRLSPRTIAFALSSFLANSSGNSVDGPAANHQSPSLGAAHLHLTHRKRTRGLRRVSCCISLDGFGDGYEEEEFHKGPNGLTFQFQIDAECHRNQDAETSVCNDEQSTASASFCSPSSEDYSRYDPPVSHSTSPLPSWISSAMPTLLLPWPIEDGLESDKVERRANSYELPLSLRILKSKKKRWESVEEADSVCSSVKKAFSSMVFIVRELQSATIRMREAIVSSSNVQIHGMLAGVQSELHASFVWLFHRIFSATPTLMVYLMLLLANFSVFSIGDHHAIAAPPPSPQSVSSTLEDSRCPTPRFDSLSVKTFHDGRSAAVGGSGGSGGGASPTLAGAADDGHSSLLRIGTIPPDALASTTEEEETTVWKAILEEAERLRANDRHEALMDPDTLRQFVAPVTVESEPDDLSAFWATEISYRRALAEDPDDSLLLANFAQFLYIVLRDHDRAEEYFKRAVRAKPTDAEALSRYANFLWVARKDLGAAEETFLEAIEADPGNSYYSANYAHFLWSTGGEDTCYPLDTCDT</sequence>
<dbReference type="Proteomes" id="UP000639772">
    <property type="component" value="Chromosome 9"/>
</dbReference>
<dbReference type="Pfam" id="PF13432">
    <property type="entry name" value="TPR_16"/>
    <property type="match status" value="1"/>
</dbReference>
<dbReference type="Gene3D" id="1.25.40.10">
    <property type="entry name" value="Tetratricopeptide repeat domain"/>
    <property type="match status" value="1"/>
</dbReference>
<accession>A0A835UM33</accession>
<reference evidence="1 2" key="1">
    <citation type="journal article" date="2020" name="Nat. Food">
        <title>A phased Vanilla planifolia genome enables genetic improvement of flavour and production.</title>
        <authorList>
            <person name="Hasing T."/>
            <person name="Tang H."/>
            <person name="Brym M."/>
            <person name="Khazi F."/>
            <person name="Huang T."/>
            <person name="Chambers A.H."/>
        </authorList>
    </citation>
    <scope>NUCLEOTIDE SEQUENCE [LARGE SCALE GENOMIC DNA]</scope>
    <source>
        <tissue evidence="1">Leaf</tissue>
    </source>
</reference>
<organism evidence="1 2">
    <name type="scientific">Vanilla planifolia</name>
    <name type="common">Vanilla</name>
    <dbReference type="NCBI Taxonomy" id="51239"/>
    <lineage>
        <taxon>Eukaryota</taxon>
        <taxon>Viridiplantae</taxon>
        <taxon>Streptophyta</taxon>
        <taxon>Embryophyta</taxon>
        <taxon>Tracheophyta</taxon>
        <taxon>Spermatophyta</taxon>
        <taxon>Magnoliopsida</taxon>
        <taxon>Liliopsida</taxon>
        <taxon>Asparagales</taxon>
        <taxon>Orchidaceae</taxon>
        <taxon>Vanilloideae</taxon>
        <taxon>Vanilleae</taxon>
        <taxon>Vanilla</taxon>
    </lineage>
</organism>
<evidence type="ECO:0000313" key="2">
    <source>
        <dbReference type="Proteomes" id="UP000639772"/>
    </source>
</evidence>